<dbReference type="InterPro" id="IPR007359">
    <property type="entry name" value="SigmaE_reg_RseC_MucC"/>
</dbReference>
<feature type="transmembrane region" description="Helical" evidence="1">
    <location>
        <begin position="73"/>
        <end position="95"/>
    </location>
</feature>
<reference evidence="2" key="1">
    <citation type="journal article" date="2021" name="Microb. Physiol.">
        <title>Proteogenomic Insights into the Physiology of Marine, Sulfate-Reducing, Filamentous Desulfonema limicola and Desulfonema magnum.</title>
        <authorList>
            <person name="Schnaars V."/>
            <person name="Wohlbrand L."/>
            <person name="Scheve S."/>
            <person name="Hinrichs C."/>
            <person name="Reinhardt R."/>
            <person name="Rabus R."/>
        </authorList>
    </citation>
    <scope>NUCLEOTIDE SEQUENCE</scope>
    <source>
        <strain evidence="2">5ac10</strain>
    </source>
</reference>
<dbReference type="PANTHER" id="PTHR35867">
    <property type="entry name" value="PROTEIN RSEC"/>
    <property type="match status" value="1"/>
</dbReference>
<dbReference type="InterPro" id="IPR026268">
    <property type="entry name" value="RseC"/>
</dbReference>
<evidence type="ECO:0000313" key="3">
    <source>
        <dbReference type="Proteomes" id="UP000663720"/>
    </source>
</evidence>
<evidence type="ECO:0000256" key="1">
    <source>
        <dbReference type="SAM" id="Phobius"/>
    </source>
</evidence>
<organism evidence="2 3">
    <name type="scientific">Desulfonema limicola</name>
    <dbReference type="NCBI Taxonomy" id="45656"/>
    <lineage>
        <taxon>Bacteria</taxon>
        <taxon>Pseudomonadati</taxon>
        <taxon>Thermodesulfobacteriota</taxon>
        <taxon>Desulfobacteria</taxon>
        <taxon>Desulfobacterales</taxon>
        <taxon>Desulfococcaceae</taxon>
        <taxon>Desulfonema</taxon>
    </lineage>
</organism>
<accession>A0A975B327</accession>
<dbReference type="PANTHER" id="PTHR35867:SF1">
    <property type="entry name" value="PROTEIN RSEC"/>
    <property type="match status" value="1"/>
</dbReference>
<dbReference type="PIRSF" id="PIRSF004923">
    <property type="entry name" value="RseC"/>
    <property type="match status" value="1"/>
</dbReference>
<dbReference type="AlphaFoldDB" id="A0A975B327"/>
<dbReference type="RefSeq" id="WP_207689812.1">
    <property type="nucleotide sequence ID" value="NZ_CP061799.1"/>
</dbReference>
<dbReference type="Pfam" id="PF04246">
    <property type="entry name" value="RseC_MucC"/>
    <property type="match status" value="1"/>
</dbReference>
<keyword evidence="1" id="KW-1133">Transmembrane helix</keyword>
<gene>
    <name evidence="2" type="ORF">dnl_00880</name>
</gene>
<sequence>MIKENGVVIKTGKAKAWVKTIKSSACAGCASHDSCEAAKEAEVEAINTIGAKTGDNVVVGFETGSLIKVSMMLYLFPVFTMIAGAVIGSKLAPVYNIDESVMSAIFAFSFFFLSFICIRLTGNLLSGNKKYQAQIIKIKKDISQSASVSCSQV</sequence>
<proteinExistence type="predicted"/>
<keyword evidence="3" id="KW-1185">Reference proteome</keyword>
<feature type="transmembrane region" description="Helical" evidence="1">
    <location>
        <begin position="101"/>
        <end position="122"/>
    </location>
</feature>
<name>A0A975B327_9BACT</name>
<dbReference type="KEGG" id="dli:dnl_00880"/>
<keyword evidence="1" id="KW-0472">Membrane</keyword>
<evidence type="ECO:0000313" key="2">
    <source>
        <dbReference type="EMBL" id="QTA77890.1"/>
    </source>
</evidence>
<protein>
    <submittedName>
        <fullName evidence="2">Transcriptional regulator, ResC family</fullName>
    </submittedName>
</protein>
<dbReference type="EMBL" id="CP061799">
    <property type="protein sequence ID" value="QTA77890.1"/>
    <property type="molecule type" value="Genomic_DNA"/>
</dbReference>
<keyword evidence="1" id="KW-0812">Transmembrane</keyword>
<dbReference type="Proteomes" id="UP000663720">
    <property type="component" value="Chromosome"/>
</dbReference>